<protein>
    <submittedName>
        <fullName evidence="2">DUF2325 domain-containing protein</fullName>
    </submittedName>
</protein>
<dbReference type="AlphaFoldDB" id="A0A7T2S4Q7"/>
<dbReference type="Proteomes" id="UP000594778">
    <property type="component" value="Chromosome"/>
</dbReference>
<accession>A0A7T2S4Q7</accession>
<keyword evidence="1" id="KW-0175">Coiled coil</keyword>
<evidence type="ECO:0000256" key="1">
    <source>
        <dbReference type="SAM" id="Coils"/>
    </source>
</evidence>
<sequence>MTQTLDDIQQLAHEHQVLLRGYGHAQLRSSELLCLQAQEIERLQRLVIRQRAALMAKETQLLWAREEREALEKAIPGLSRRVTLARRVESLLARVQDLLRERARWQRQTAAPVAQPAMPAAAADALEPEQDAEAFEASLSEADLVICQTGCLSHGEYWRVQDHCQRTGKTCVLVEQPDALRIVRIHRGAEGGDNPAMTLTHGDTTA</sequence>
<reference evidence="2 3" key="1">
    <citation type="submission" date="2020-12" db="EMBL/GenBank/DDBJ databases">
        <title>FDA dAtabase for Regulatory Grade micrObial Sequences (FDA-ARGOS): Supporting development and validation of Infectious Disease Dx tests.</title>
        <authorList>
            <person name="Sproer C."/>
            <person name="Gronow S."/>
            <person name="Severitt S."/>
            <person name="Schroder I."/>
            <person name="Tallon L."/>
            <person name="Sadzewicz L."/>
            <person name="Zhao X."/>
            <person name="Boylan J."/>
            <person name="Ott S."/>
            <person name="Bowen H."/>
            <person name="Vavikolanu K."/>
            <person name="Mehta A."/>
            <person name="Aluvathingal J."/>
            <person name="Nadendla S."/>
            <person name="Lowell S."/>
            <person name="Myers T."/>
            <person name="Yan Y."/>
            <person name="Sichtig H."/>
        </authorList>
    </citation>
    <scope>NUCLEOTIDE SEQUENCE [LARGE SCALE GENOMIC DNA]</scope>
    <source>
        <strain evidence="2 3">FDAARGOS_909</strain>
    </source>
</reference>
<feature type="coiled-coil region" evidence="1">
    <location>
        <begin position="81"/>
        <end position="108"/>
    </location>
</feature>
<gene>
    <name evidence="2" type="ORF">I6G66_02330</name>
</gene>
<evidence type="ECO:0000313" key="3">
    <source>
        <dbReference type="Proteomes" id="UP000594778"/>
    </source>
</evidence>
<evidence type="ECO:0000313" key="2">
    <source>
        <dbReference type="EMBL" id="QPS08914.1"/>
    </source>
</evidence>
<organism evidence="2 3">
    <name type="scientific">Delftia acidovorans</name>
    <name type="common">Pseudomonas acidovorans</name>
    <name type="synonym">Comamonas acidovorans</name>
    <dbReference type="NCBI Taxonomy" id="80866"/>
    <lineage>
        <taxon>Bacteria</taxon>
        <taxon>Pseudomonadati</taxon>
        <taxon>Pseudomonadota</taxon>
        <taxon>Betaproteobacteria</taxon>
        <taxon>Burkholderiales</taxon>
        <taxon>Comamonadaceae</taxon>
        <taxon>Delftia</taxon>
    </lineage>
</organism>
<dbReference type="RefSeq" id="WP_183018209.1">
    <property type="nucleotide sequence ID" value="NZ_CP065668.1"/>
</dbReference>
<dbReference type="EMBL" id="CP065668">
    <property type="protein sequence ID" value="QPS08914.1"/>
    <property type="molecule type" value="Genomic_DNA"/>
</dbReference>
<proteinExistence type="predicted"/>
<name>A0A7T2S4Q7_DELAC</name>